<dbReference type="PROSITE" id="PS50850">
    <property type="entry name" value="MFS"/>
    <property type="match status" value="1"/>
</dbReference>
<keyword evidence="4 7" id="KW-0812">Transmembrane</keyword>
<dbReference type="RefSeq" id="WP_213560316.1">
    <property type="nucleotide sequence ID" value="NZ_JBHZDI010000153.1"/>
</dbReference>
<feature type="transmembrane region" description="Helical" evidence="7">
    <location>
        <begin position="7"/>
        <end position="23"/>
    </location>
</feature>
<feature type="transmembrane region" description="Helical" evidence="7">
    <location>
        <begin position="360"/>
        <end position="380"/>
    </location>
</feature>
<feature type="transmembrane region" description="Helical" evidence="7">
    <location>
        <begin position="329"/>
        <end position="348"/>
    </location>
</feature>
<keyword evidence="6 7" id="KW-0472">Membrane</keyword>
<evidence type="ECO:0000313" key="10">
    <source>
        <dbReference type="Proteomes" id="UP000683310"/>
    </source>
</evidence>
<protein>
    <submittedName>
        <fullName evidence="9">MFS transporter</fullName>
    </submittedName>
</protein>
<name>A0ABX8CWH6_9NOCA</name>
<dbReference type="NCBIfam" id="TIGR00711">
    <property type="entry name" value="efflux_EmrB"/>
    <property type="match status" value="1"/>
</dbReference>
<feature type="transmembrane region" description="Helical" evidence="7">
    <location>
        <begin position="106"/>
        <end position="126"/>
    </location>
</feature>
<dbReference type="PRINTS" id="PR01036">
    <property type="entry name" value="TCRTETB"/>
</dbReference>
<organism evidence="9 10">
    <name type="scientific">Nocardia tengchongensis</name>
    <dbReference type="NCBI Taxonomy" id="2055889"/>
    <lineage>
        <taxon>Bacteria</taxon>
        <taxon>Bacillati</taxon>
        <taxon>Actinomycetota</taxon>
        <taxon>Actinomycetes</taxon>
        <taxon>Mycobacteriales</taxon>
        <taxon>Nocardiaceae</taxon>
        <taxon>Nocardia</taxon>
    </lineage>
</organism>
<dbReference type="PANTHER" id="PTHR42718:SF42">
    <property type="entry name" value="EXPORT PROTEIN"/>
    <property type="match status" value="1"/>
</dbReference>
<feature type="domain" description="Major facilitator superfamily (MFS) profile" evidence="8">
    <location>
        <begin position="10"/>
        <end position="462"/>
    </location>
</feature>
<evidence type="ECO:0000256" key="4">
    <source>
        <dbReference type="ARBA" id="ARBA00022692"/>
    </source>
</evidence>
<keyword evidence="3" id="KW-1003">Cell membrane</keyword>
<feature type="transmembrane region" description="Helical" evidence="7">
    <location>
        <begin position="301"/>
        <end position="322"/>
    </location>
</feature>
<accession>A0ABX8CWH6</accession>
<reference evidence="9 10" key="1">
    <citation type="submission" date="2021-04" db="EMBL/GenBank/DDBJ databases">
        <title>Nocardia tengchongensis.</title>
        <authorList>
            <person name="Zhuang k."/>
            <person name="Ran Y."/>
            <person name="Li W."/>
        </authorList>
    </citation>
    <scope>NUCLEOTIDE SEQUENCE [LARGE SCALE GENOMIC DNA]</scope>
    <source>
        <strain evidence="9 10">CFH S0057</strain>
    </source>
</reference>
<feature type="transmembrane region" description="Helical" evidence="7">
    <location>
        <begin position="196"/>
        <end position="216"/>
    </location>
</feature>
<sequence>MPLLPRRWWALIGVSLATFMTFLDNNVVNVALPSIQTDLGLSISGLEWVVSSYILVFAGLMLAGGRLADLFGRRRMFLAGLAVFTLASLLAGLADSPAMLIAARVLQGVGAAAAIPPTLAIIAGLFPDAAERAKAVGVWSAIGALALALGPFTGGVLSQHVDWSWIFLINVPFGVITFALTAATLDETREPIRHRLDLPGLATSAIALFAVTYALIEGHNRGWTSPVILSCFAVSAAALAAFVAIETRRADPMVDMSMFRSRAFSGGIAVLMLWGFGVMGIYFFTAMYLQNVLGFSPTAAGAAFIPMAVAMVLMAPLAPLVARRIGTNITVALGVAGIVGALLDISTIGEHGHILDLMPAFIGFGVGSGLLMSPLNTAIMDRMPPAVAGAAGAVVNASREISALLGVTIVGAILTSRAASVAQQGAAPMHAFLEGYRLAIVVAGVIVAVGIPLALITLRTPRAEAPAVAGAEPVGAAV</sequence>
<feature type="transmembrane region" description="Helical" evidence="7">
    <location>
        <begin position="138"/>
        <end position="157"/>
    </location>
</feature>
<evidence type="ECO:0000256" key="7">
    <source>
        <dbReference type="SAM" id="Phobius"/>
    </source>
</evidence>
<dbReference type="InterPro" id="IPR036259">
    <property type="entry name" value="MFS_trans_sf"/>
</dbReference>
<feature type="transmembrane region" description="Helical" evidence="7">
    <location>
        <begin position="76"/>
        <end position="94"/>
    </location>
</feature>
<evidence type="ECO:0000313" key="9">
    <source>
        <dbReference type="EMBL" id="QVI24253.1"/>
    </source>
</evidence>
<dbReference type="PROSITE" id="PS00216">
    <property type="entry name" value="SUGAR_TRANSPORT_1"/>
    <property type="match status" value="1"/>
</dbReference>
<evidence type="ECO:0000256" key="2">
    <source>
        <dbReference type="ARBA" id="ARBA00022448"/>
    </source>
</evidence>
<feature type="transmembrane region" description="Helical" evidence="7">
    <location>
        <begin position="222"/>
        <end position="245"/>
    </location>
</feature>
<dbReference type="InterPro" id="IPR020846">
    <property type="entry name" value="MFS_dom"/>
</dbReference>
<dbReference type="Gene3D" id="1.20.1250.20">
    <property type="entry name" value="MFS general substrate transporter like domains"/>
    <property type="match status" value="1"/>
</dbReference>
<evidence type="ECO:0000259" key="8">
    <source>
        <dbReference type="PROSITE" id="PS50850"/>
    </source>
</evidence>
<dbReference type="Pfam" id="PF07690">
    <property type="entry name" value="MFS_1"/>
    <property type="match status" value="1"/>
</dbReference>
<comment type="subcellular location">
    <subcellularLocation>
        <location evidence="1">Cell membrane</location>
        <topology evidence="1">Multi-pass membrane protein</topology>
    </subcellularLocation>
</comment>
<keyword evidence="10" id="KW-1185">Reference proteome</keyword>
<dbReference type="InterPro" id="IPR004638">
    <property type="entry name" value="EmrB-like"/>
</dbReference>
<keyword evidence="2" id="KW-0813">Transport</keyword>
<keyword evidence="5 7" id="KW-1133">Transmembrane helix</keyword>
<evidence type="ECO:0000256" key="5">
    <source>
        <dbReference type="ARBA" id="ARBA00022989"/>
    </source>
</evidence>
<evidence type="ECO:0000256" key="3">
    <source>
        <dbReference type="ARBA" id="ARBA00022475"/>
    </source>
</evidence>
<feature type="transmembrane region" description="Helical" evidence="7">
    <location>
        <begin position="266"/>
        <end position="289"/>
    </location>
</feature>
<feature type="transmembrane region" description="Helical" evidence="7">
    <location>
        <begin position="401"/>
        <end position="419"/>
    </location>
</feature>
<dbReference type="Proteomes" id="UP000683310">
    <property type="component" value="Chromosome"/>
</dbReference>
<evidence type="ECO:0000256" key="1">
    <source>
        <dbReference type="ARBA" id="ARBA00004651"/>
    </source>
</evidence>
<dbReference type="Gene3D" id="1.20.1720.10">
    <property type="entry name" value="Multidrug resistance protein D"/>
    <property type="match status" value="1"/>
</dbReference>
<evidence type="ECO:0000256" key="6">
    <source>
        <dbReference type="ARBA" id="ARBA00023136"/>
    </source>
</evidence>
<dbReference type="PANTHER" id="PTHR42718">
    <property type="entry name" value="MAJOR FACILITATOR SUPERFAMILY MULTIDRUG TRANSPORTER MFSC"/>
    <property type="match status" value="1"/>
</dbReference>
<gene>
    <name evidence="9" type="ORF">KHQ06_16660</name>
</gene>
<dbReference type="CDD" id="cd17321">
    <property type="entry name" value="MFS_MMR_MDR_like"/>
    <property type="match status" value="1"/>
</dbReference>
<feature type="transmembrane region" description="Helical" evidence="7">
    <location>
        <begin position="439"/>
        <end position="458"/>
    </location>
</feature>
<dbReference type="InterPro" id="IPR011701">
    <property type="entry name" value="MFS"/>
</dbReference>
<proteinExistence type="predicted"/>
<dbReference type="EMBL" id="CP074371">
    <property type="protein sequence ID" value="QVI24253.1"/>
    <property type="molecule type" value="Genomic_DNA"/>
</dbReference>
<feature type="transmembrane region" description="Helical" evidence="7">
    <location>
        <begin position="43"/>
        <end position="64"/>
    </location>
</feature>
<feature type="transmembrane region" description="Helical" evidence="7">
    <location>
        <begin position="163"/>
        <end position="184"/>
    </location>
</feature>
<dbReference type="SUPFAM" id="SSF103473">
    <property type="entry name" value="MFS general substrate transporter"/>
    <property type="match status" value="1"/>
</dbReference>
<dbReference type="InterPro" id="IPR005829">
    <property type="entry name" value="Sugar_transporter_CS"/>
</dbReference>